<proteinExistence type="predicted"/>
<evidence type="ECO:0000313" key="2">
    <source>
        <dbReference type="Proteomes" id="UP000250235"/>
    </source>
</evidence>
<keyword evidence="2" id="KW-1185">Reference proteome</keyword>
<organism evidence="1 2">
    <name type="scientific">Dorcoceras hygrometricum</name>
    <dbReference type="NCBI Taxonomy" id="472368"/>
    <lineage>
        <taxon>Eukaryota</taxon>
        <taxon>Viridiplantae</taxon>
        <taxon>Streptophyta</taxon>
        <taxon>Embryophyta</taxon>
        <taxon>Tracheophyta</taxon>
        <taxon>Spermatophyta</taxon>
        <taxon>Magnoliopsida</taxon>
        <taxon>eudicotyledons</taxon>
        <taxon>Gunneridae</taxon>
        <taxon>Pentapetalae</taxon>
        <taxon>asterids</taxon>
        <taxon>lamiids</taxon>
        <taxon>Lamiales</taxon>
        <taxon>Gesneriaceae</taxon>
        <taxon>Didymocarpoideae</taxon>
        <taxon>Trichosporeae</taxon>
        <taxon>Loxocarpinae</taxon>
        <taxon>Dorcoceras</taxon>
    </lineage>
</organism>
<evidence type="ECO:0000313" key="1">
    <source>
        <dbReference type="EMBL" id="KZV17685.1"/>
    </source>
</evidence>
<dbReference type="EMBL" id="KV018102">
    <property type="protein sequence ID" value="KZV17685.1"/>
    <property type="molecule type" value="Genomic_DNA"/>
</dbReference>
<protein>
    <submittedName>
        <fullName evidence="1">Uncharacterized protein</fullName>
    </submittedName>
</protein>
<reference evidence="1 2" key="1">
    <citation type="journal article" date="2015" name="Proc. Natl. Acad. Sci. U.S.A.">
        <title>The resurrection genome of Boea hygrometrica: A blueprint for survival of dehydration.</title>
        <authorList>
            <person name="Xiao L."/>
            <person name="Yang G."/>
            <person name="Zhang L."/>
            <person name="Yang X."/>
            <person name="Zhao S."/>
            <person name="Ji Z."/>
            <person name="Zhou Q."/>
            <person name="Hu M."/>
            <person name="Wang Y."/>
            <person name="Chen M."/>
            <person name="Xu Y."/>
            <person name="Jin H."/>
            <person name="Xiao X."/>
            <person name="Hu G."/>
            <person name="Bao F."/>
            <person name="Hu Y."/>
            <person name="Wan P."/>
            <person name="Li L."/>
            <person name="Deng X."/>
            <person name="Kuang T."/>
            <person name="Xiang C."/>
            <person name="Zhu J.K."/>
            <person name="Oliver M.J."/>
            <person name="He Y."/>
        </authorList>
    </citation>
    <scope>NUCLEOTIDE SEQUENCE [LARGE SCALE GENOMIC DNA]</scope>
    <source>
        <strain evidence="2">cv. XS01</strain>
    </source>
</reference>
<dbReference type="AlphaFoldDB" id="A0A2Z7A842"/>
<name>A0A2Z7A842_9LAMI</name>
<gene>
    <name evidence="1" type="ORF">F511_20634</name>
</gene>
<accession>A0A2Z7A842</accession>
<dbReference type="Proteomes" id="UP000250235">
    <property type="component" value="Unassembled WGS sequence"/>
</dbReference>
<sequence>MVFVSSSTTHVASHMALTSTPLVQILPAGHIFPAVDKSSEKLGCLLRSGCHLLDQLERPLTVPAKFPMLDQLGRPLTILAWISSTVPARASPHCSSFGHPLLDQLGCPLTVPNWTTPQSALLYAFNQSAINALFQLASRLLQCFHPSRFYLCTSSLPFQVHNLAGKLSMRFCKVRDELAYIRMRPMLSPPKRPNE</sequence>